<reference evidence="4" key="3">
    <citation type="submission" date="2025-09" db="UniProtKB">
        <authorList>
            <consortium name="Ensembl"/>
        </authorList>
    </citation>
    <scope>IDENTIFICATION</scope>
</reference>
<dbReference type="Proteomes" id="UP000472263">
    <property type="component" value="Chromosome 11"/>
</dbReference>
<feature type="transmembrane region" description="Helical" evidence="2">
    <location>
        <begin position="6"/>
        <end position="24"/>
    </location>
</feature>
<evidence type="ECO:0000259" key="3">
    <source>
        <dbReference type="Pfam" id="PF00129"/>
    </source>
</evidence>
<evidence type="ECO:0000256" key="2">
    <source>
        <dbReference type="SAM" id="Phobius"/>
    </source>
</evidence>
<dbReference type="PANTHER" id="PTHR16675">
    <property type="entry name" value="MHC CLASS I-RELATED"/>
    <property type="match status" value="1"/>
</dbReference>
<keyword evidence="5" id="KW-1185">Reference proteome</keyword>
<dbReference type="SUPFAM" id="SSF54452">
    <property type="entry name" value="MHC antigen-recognition domain"/>
    <property type="match status" value="1"/>
</dbReference>
<dbReference type="InterPro" id="IPR011162">
    <property type="entry name" value="MHC_I/II-like_Ag-recog"/>
</dbReference>
<evidence type="ECO:0000313" key="4">
    <source>
        <dbReference type="Ensembl" id="ENSMMDP00005021908.1"/>
    </source>
</evidence>
<reference evidence="4" key="2">
    <citation type="submission" date="2025-08" db="UniProtKB">
        <authorList>
            <consortium name="Ensembl"/>
        </authorList>
    </citation>
    <scope>IDENTIFICATION</scope>
</reference>
<keyword evidence="2" id="KW-0812">Transmembrane</keyword>
<dbReference type="InParanoid" id="A0A667Y5P1"/>
<dbReference type="InterPro" id="IPR011161">
    <property type="entry name" value="MHC_I-like_Ag-recog"/>
</dbReference>
<dbReference type="AlphaFoldDB" id="A0A667Y5P1"/>
<keyword evidence="2" id="KW-1133">Transmembrane helix</keyword>
<reference evidence="4" key="1">
    <citation type="submission" date="2019-06" db="EMBL/GenBank/DDBJ databases">
        <authorList>
            <consortium name="Wellcome Sanger Institute Data Sharing"/>
        </authorList>
    </citation>
    <scope>NUCLEOTIDE SEQUENCE [LARGE SCALE GENOMIC DNA]</scope>
</reference>
<keyword evidence="2" id="KW-0472">Membrane</keyword>
<dbReference type="InterPro" id="IPR037055">
    <property type="entry name" value="MHC_I-like_Ag-recog_sf"/>
</dbReference>
<dbReference type="GO" id="GO:0009897">
    <property type="term" value="C:external side of plasma membrane"/>
    <property type="evidence" value="ECO:0007669"/>
    <property type="project" value="TreeGrafter"/>
</dbReference>
<evidence type="ECO:0000256" key="1">
    <source>
        <dbReference type="ARBA" id="ARBA00023180"/>
    </source>
</evidence>
<evidence type="ECO:0000313" key="5">
    <source>
        <dbReference type="Proteomes" id="UP000472263"/>
    </source>
</evidence>
<protein>
    <recommendedName>
        <fullName evidence="3">MHC class I-like antigen recognition-like domain-containing protein</fullName>
    </recommendedName>
</protein>
<feature type="domain" description="MHC class I-like antigen recognition-like" evidence="3">
    <location>
        <begin position="25"/>
        <end position="96"/>
    </location>
</feature>
<accession>A0A667Y5P1</accession>
<dbReference type="Ensembl" id="ENSMMDT00005022396.1">
    <property type="protein sequence ID" value="ENSMMDP00005021908.1"/>
    <property type="gene ID" value="ENSMMDG00005010657.1"/>
</dbReference>
<dbReference type="GO" id="GO:0005615">
    <property type="term" value="C:extracellular space"/>
    <property type="evidence" value="ECO:0007669"/>
    <property type="project" value="TreeGrafter"/>
</dbReference>
<name>A0A667Y5P1_9TELE</name>
<dbReference type="Gene3D" id="3.30.500.10">
    <property type="entry name" value="MHC class I-like antigen recognition-like"/>
    <property type="match status" value="1"/>
</dbReference>
<dbReference type="PANTHER" id="PTHR16675:SF237">
    <property type="entry name" value="MHC CLASS I ANTIGEN TRANSCRIPT VARIANT 1-RELATED"/>
    <property type="match status" value="1"/>
</dbReference>
<keyword evidence="1" id="KW-0325">Glycoprotein</keyword>
<sequence>MLFFFFVFVLFRCKLLLLLLLIIMRHSLRNFFTGSSQVPNFPEFVFVGLVDDVQTNYYDSNTQRVVPKQDWMENATADEAGYWDRQTQIAQNPADLQSRH</sequence>
<dbReference type="GeneTree" id="ENSGT01030000235153"/>
<dbReference type="GO" id="GO:0006955">
    <property type="term" value="P:immune response"/>
    <property type="evidence" value="ECO:0007669"/>
    <property type="project" value="TreeGrafter"/>
</dbReference>
<proteinExistence type="predicted"/>
<organism evidence="4 5">
    <name type="scientific">Myripristis murdjan</name>
    <name type="common">pinecone soldierfish</name>
    <dbReference type="NCBI Taxonomy" id="586833"/>
    <lineage>
        <taxon>Eukaryota</taxon>
        <taxon>Metazoa</taxon>
        <taxon>Chordata</taxon>
        <taxon>Craniata</taxon>
        <taxon>Vertebrata</taxon>
        <taxon>Euteleostomi</taxon>
        <taxon>Actinopterygii</taxon>
        <taxon>Neopterygii</taxon>
        <taxon>Teleostei</taxon>
        <taxon>Neoteleostei</taxon>
        <taxon>Acanthomorphata</taxon>
        <taxon>Holocentriformes</taxon>
        <taxon>Holocentridae</taxon>
        <taxon>Myripristis</taxon>
    </lineage>
</organism>
<dbReference type="InterPro" id="IPR050208">
    <property type="entry name" value="MHC_class-I_related"/>
</dbReference>
<dbReference type="Pfam" id="PF00129">
    <property type="entry name" value="MHC_I"/>
    <property type="match status" value="1"/>
</dbReference>